<protein>
    <submittedName>
        <fullName evidence="2">Unannotated protein</fullName>
    </submittedName>
</protein>
<name>A0A6J6N0P0_9ZZZZ</name>
<reference evidence="2" key="1">
    <citation type="submission" date="2020-05" db="EMBL/GenBank/DDBJ databases">
        <authorList>
            <person name="Chiriac C."/>
            <person name="Salcher M."/>
            <person name="Ghai R."/>
            <person name="Kavagutti S V."/>
        </authorList>
    </citation>
    <scope>NUCLEOTIDE SEQUENCE</scope>
</reference>
<keyword evidence="1" id="KW-0812">Transmembrane</keyword>
<dbReference type="EMBL" id="CAEZXK010000002">
    <property type="protein sequence ID" value="CAB4678768.1"/>
    <property type="molecule type" value="Genomic_DNA"/>
</dbReference>
<dbReference type="AlphaFoldDB" id="A0A6J6N0P0"/>
<gene>
    <name evidence="2" type="ORF">UFOPK2370_00102</name>
</gene>
<evidence type="ECO:0000313" key="2">
    <source>
        <dbReference type="EMBL" id="CAB4678768.1"/>
    </source>
</evidence>
<keyword evidence="1" id="KW-1133">Transmembrane helix</keyword>
<sequence length="114" mass="12975">MSWWVQLVMWVGLTIAALTFLGVLIYRLAKKGLGVLKAAQPAIDQLVILSKALAPIASYPKPNDNLLDDVNVHLVERAKLKKKRELAAEQRQRRLIERIRDFDTQESELKNGRT</sequence>
<proteinExistence type="predicted"/>
<keyword evidence="1" id="KW-0472">Membrane</keyword>
<evidence type="ECO:0000256" key="1">
    <source>
        <dbReference type="SAM" id="Phobius"/>
    </source>
</evidence>
<organism evidence="2">
    <name type="scientific">freshwater metagenome</name>
    <dbReference type="NCBI Taxonomy" id="449393"/>
    <lineage>
        <taxon>unclassified sequences</taxon>
        <taxon>metagenomes</taxon>
        <taxon>ecological metagenomes</taxon>
    </lineage>
</organism>
<accession>A0A6J6N0P0</accession>
<feature type="transmembrane region" description="Helical" evidence="1">
    <location>
        <begin position="6"/>
        <end position="29"/>
    </location>
</feature>